<protein>
    <submittedName>
        <fullName evidence="5">Fucose permease</fullName>
    </submittedName>
</protein>
<dbReference type="InterPro" id="IPR011701">
    <property type="entry name" value="MFS"/>
</dbReference>
<feature type="transmembrane region" description="Helical" evidence="4">
    <location>
        <begin position="340"/>
        <end position="360"/>
    </location>
</feature>
<keyword evidence="2 4" id="KW-1133">Transmembrane helix</keyword>
<feature type="transmembrane region" description="Helical" evidence="4">
    <location>
        <begin position="226"/>
        <end position="246"/>
    </location>
</feature>
<sequence length="363" mass="36946">MRGMMGGQAGLLFAGMASFILMGAGQSLYGPALPVFGREMGLSLADASLVISAHWVGCFIGVAVMFVAGHLATPRRVLALMAAGAALIAAGWGWPVTLIGATVFGTGYGGSTVLFNPRFLAAFGDRGPSMLSLLNATFGIGAIAAPLVFVALGSQPGLGYGLIAGLCLLVLLGAQDAGRVAVKVETVERLRPDALILTFGLFGVGMEACLIGLGPAALVRAGETEATSAALLSAFFVAFLGARVVLTFAAHLIAPFRLYLIAVGGIGACMILAAVSVPDWFFVPAGAFAGMIFPGYFVEALARMGHGPRVAPVVVGAGLIGGIGAPLVLARLVEALGTRGFFWCLGALGLVLLALGLLVMRRR</sequence>
<dbReference type="STRING" id="933059.SAMN04488103_101638"/>
<feature type="transmembrane region" description="Helical" evidence="4">
    <location>
        <begin position="194"/>
        <end position="214"/>
    </location>
</feature>
<feature type="transmembrane region" description="Helical" evidence="4">
    <location>
        <begin position="158"/>
        <end position="174"/>
    </location>
</feature>
<feature type="transmembrane region" description="Helical" evidence="4">
    <location>
        <begin position="281"/>
        <end position="298"/>
    </location>
</feature>
<proteinExistence type="predicted"/>
<dbReference type="InterPro" id="IPR036259">
    <property type="entry name" value="MFS_trans_sf"/>
</dbReference>
<dbReference type="SUPFAM" id="SSF103473">
    <property type="entry name" value="MFS general substrate transporter"/>
    <property type="match status" value="1"/>
</dbReference>
<evidence type="ECO:0000313" key="6">
    <source>
        <dbReference type="Proteomes" id="UP000198761"/>
    </source>
</evidence>
<dbReference type="Proteomes" id="UP000198761">
    <property type="component" value="Unassembled WGS sequence"/>
</dbReference>
<evidence type="ECO:0000256" key="3">
    <source>
        <dbReference type="ARBA" id="ARBA00023136"/>
    </source>
</evidence>
<gene>
    <name evidence="5" type="ORF">SAMN04488103_101638</name>
</gene>
<evidence type="ECO:0000256" key="1">
    <source>
        <dbReference type="ARBA" id="ARBA00022692"/>
    </source>
</evidence>
<feature type="transmembrane region" description="Helical" evidence="4">
    <location>
        <begin position="49"/>
        <end position="68"/>
    </location>
</feature>
<dbReference type="EMBL" id="FOCE01000001">
    <property type="protein sequence ID" value="SEM61601.1"/>
    <property type="molecule type" value="Genomic_DNA"/>
</dbReference>
<feature type="transmembrane region" description="Helical" evidence="4">
    <location>
        <begin position="101"/>
        <end position="121"/>
    </location>
</feature>
<organism evidence="5 6">
    <name type="scientific">Gemmobacter aquatilis</name>
    <dbReference type="NCBI Taxonomy" id="933059"/>
    <lineage>
        <taxon>Bacteria</taxon>
        <taxon>Pseudomonadati</taxon>
        <taxon>Pseudomonadota</taxon>
        <taxon>Alphaproteobacteria</taxon>
        <taxon>Rhodobacterales</taxon>
        <taxon>Paracoccaceae</taxon>
        <taxon>Gemmobacter</taxon>
    </lineage>
</organism>
<keyword evidence="1 4" id="KW-0812">Transmembrane</keyword>
<dbReference type="AlphaFoldDB" id="A0A1H7ZTF7"/>
<evidence type="ECO:0000313" key="5">
    <source>
        <dbReference type="EMBL" id="SEM61601.1"/>
    </source>
</evidence>
<dbReference type="Pfam" id="PF07690">
    <property type="entry name" value="MFS_1"/>
    <property type="match status" value="1"/>
</dbReference>
<dbReference type="OrthoDB" id="581345at2"/>
<feature type="transmembrane region" description="Helical" evidence="4">
    <location>
        <begin position="258"/>
        <end position="275"/>
    </location>
</feature>
<keyword evidence="3 4" id="KW-0472">Membrane</keyword>
<reference evidence="5 6" key="1">
    <citation type="submission" date="2016-10" db="EMBL/GenBank/DDBJ databases">
        <authorList>
            <person name="de Groot N.N."/>
        </authorList>
    </citation>
    <scope>NUCLEOTIDE SEQUENCE [LARGE SCALE GENOMIC DNA]</scope>
    <source>
        <strain evidence="5 6">DSM 3857</strain>
    </source>
</reference>
<feature type="transmembrane region" description="Helical" evidence="4">
    <location>
        <begin position="310"/>
        <end position="328"/>
    </location>
</feature>
<keyword evidence="6" id="KW-1185">Reference proteome</keyword>
<evidence type="ECO:0000256" key="2">
    <source>
        <dbReference type="ARBA" id="ARBA00022989"/>
    </source>
</evidence>
<dbReference type="GO" id="GO:0022857">
    <property type="term" value="F:transmembrane transporter activity"/>
    <property type="evidence" value="ECO:0007669"/>
    <property type="project" value="InterPro"/>
</dbReference>
<feature type="transmembrane region" description="Helical" evidence="4">
    <location>
        <begin position="133"/>
        <end position="152"/>
    </location>
</feature>
<evidence type="ECO:0000256" key="4">
    <source>
        <dbReference type="SAM" id="Phobius"/>
    </source>
</evidence>
<name>A0A1H7ZTF7_9RHOB</name>
<dbReference type="RefSeq" id="WP_091296583.1">
    <property type="nucleotide sequence ID" value="NZ_FOCE01000001.1"/>
</dbReference>
<accession>A0A1H7ZTF7</accession>
<feature type="transmembrane region" description="Helical" evidence="4">
    <location>
        <begin position="77"/>
        <end position="95"/>
    </location>
</feature>